<sequence>MNPSRQRLLLVIAVLCFAAVGVALVSQHVFGMPPCAWCVLQRLIYLVIGLVALAGACAGAIARVCAALCALLGVGGIAAAWYQYDVAAHMFSCDMTFADRFISGSGLDAGLPWLFGIFATCMDASVEVLGVEYALWSLALFAVLVIVALRALLPRR</sequence>
<feature type="transmembrane region" description="Helical" evidence="6">
    <location>
        <begin position="133"/>
        <end position="153"/>
    </location>
</feature>
<dbReference type="Proteomes" id="UP000215633">
    <property type="component" value="Unassembled WGS sequence"/>
</dbReference>
<keyword evidence="2" id="KW-1003">Cell membrane</keyword>
<evidence type="ECO:0000256" key="2">
    <source>
        <dbReference type="ARBA" id="ARBA00022475"/>
    </source>
</evidence>
<dbReference type="PANTHER" id="PTHR36570">
    <property type="entry name" value="DISULFIDE BOND FORMATION PROTEIN B"/>
    <property type="match status" value="1"/>
</dbReference>
<proteinExistence type="predicted"/>
<feature type="transmembrane region" description="Helical" evidence="6">
    <location>
        <begin position="66"/>
        <end position="84"/>
    </location>
</feature>
<evidence type="ECO:0000256" key="4">
    <source>
        <dbReference type="ARBA" id="ARBA00022989"/>
    </source>
</evidence>
<dbReference type="InterPro" id="IPR003752">
    <property type="entry name" value="DiS_bond_form_DsbB/BdbC"/>
</dbReference>
<feature type="transmembrane region" description="Helical" evidence="6">
    <location>
        <begin position="43"/>
        <end position="61"/>
    </location>
</feature>
<keyword evidence="5 6" id="KW-0472">Membrane</keyword>
<accession>A0A261VP42</accession>
<dbReference type="InterPro" id="IPR023380">
    <property type="entry name" value="DsbB-like_sf"/>
</dbReference>
<protein>
    <submittedName>
        <fullName evidence="7">Disulfide bond formation protein B</fullName>
    </submittedName>
</protein>
<organism evidence="7 8">
    <name type="scientific">Bordetella genomosp. 2</name>
    <dbReference type="NCBI Taxonomy" id="1983456"/>
    <lineage>
        <taxon>Bacteria</taxon>
        <taxon>Pseudomonadati</taxon>
        <taxon>Pseudomonadota</taxon>
        <taxon>Betaproteobacteria</taxon>
        <taxon>Burkholderiales</taxon>
        <taxon>Alcaligenaceae</taxon>
        <taxon>Bordetella</taxon>
    </lineage>
</organism>
<dbReference type="InterPro" id="IPR050183">
    <property type="entry name" value="DsbB"/>
</dbReference>
<dbReference type="EMBL" id="NEVT01000006">
    <property type="protein sequence ID" value="OZI75627.1"/>
    <property type="molecule type" value="Genomic_DNA"/>
</dbReference>
<dbReference type="GO" id="GO:0015035">
    <property type="term" value="F:protein-disulfide reductase activity"/>
    <property type="evidence" value="ECO:0007669"/>
    <property type="project" value="InterPro"/>
</dbReference>
<keyword evidence="3 6" id="KW-0812">Transmembrane</keyword>
<comment type="caution">
    <text evidence="7">The sequence shown here is derived from an EMBL/GenBank/DDBJ whole genome shotgun (WGS) entry which is preliminary data.</text>
</comment>
<comment type="subcellular location">
    <subcellularLocation>
        <location evidence="1">Cell membrane</location>
        <topology evidence="1">Multi-pass membrane protein</topology>
    </subcellularLocation>
</comment>
<dbReference type="SUPFAM" id="SSF158442">
    <property type="entry name" value="DsbB-like"/>
    <property type="match status" value="1"/>
</dbReference>
<keyword evidence="4 6" id="KW-1133">Transmembrane helix</keyword>
<name>A0A261VP42_9BORD</name>
<dbReference type="RefSeq" id="WP_028356280.1">
    <property type="nucleotide sequence ID" value="NZ_NEVT01000006.1"/>
</dbReference>
<dbReference type="GO" id="GO:0006457">
    <property type="term" value="P:protein folding"/>
    <property type="evidence" value="ECO:0007669"/>
    <property type="project" value="InterPro"/>
</dbReference>
<evidence type="ECO:0000256" key="5">
    <source>
        <dbReference type="ARBA" id="ARBA00023136"/>
    </source>
</evidence>
<dbReference type="PANTHER" id="PTHR36570:SF3">
    <property type="entry name" value="DISULFIDE BOND FORMATION PROTEIN B"/>
    <property type="match status" value="1"/>
</dbReference>
<dbReference type="AlphaFoldDB" id="A0A261VP42"/>
<evidence type="ECO:0000313" key="7">
    <source>
        <dbReference type="EMBL" id="OZI75627.1"/>
    </source>
</evidence>
<evidence type="ECO:0000256" key="1">
    <source>
        <dbReference type="ARBA" id="ARBA00004651"/>
    </source>
</evidence>
<evidence type="ECO:0000313" key="8">
    <source>
        <dbReference type="Proteomes" id="UP000215633"/>
    </source>
</evidence>
<dbReference type="GO" id="GO:0005886">
    <property type="term" value="C:plasma membrane"/>
    <property type="evidence" value="ECO:0007669"/>
    <property type="project" value="UniProtKB-SubCell"/>
</dbReference>
<dbReference type="Pfam" id="PF02600">
    <property type="entry name" value="DsbB"/>
    <property type="match status" value="1"/>
</dbReference>
<dbReference type="Gene3D" id="1.20.1550.10">
    <property type="entry name" value="DsbB-like"/>
    <property type="match status" value="1"/>
</dbReference>
<evidence type="ECO:0000256" key="3">
    <source>
        <dbReference type="ARBA" id="ARBA00022692"/>
    </source>
</evidence>
<gene>
    <name evidence="7" type="ORF">CAL24_10375</name>
</gene>
<keyword evidence="8" id="KW-1185">Reference proteome</keyword>
<evidence type="ECO:0000256" key="6">
    <source>
        <dbReference type="SAM" id="Phobius"/>
    </source>
</evidence>
<reference evidence="8" key="1">
    <citation type="submission" date="2017-05" db="EMBL/GenBank/DDBJ databases">
        <title>Complete and WGS of Bordetella genogroups.</title>
        <authorList>
            <person name="Spilker T."/>
            <person name="Lipuma J."/>
        </authorList>
    </citation>
    <scope>NUCLEOTIDE SEQUENCE [LARGE SCALE GENOMIC DNA]</scope>
    <source>
        <strain evidence="8">AU8256</strain>
    </source>
</reference>